<protein>
    <submittedName>
        <fullName evidence="4">Putative nwd2 protein</fullName>
    </submittedName>
</protein>
<dbReference type="SUPFAM" id="SSF52540">
    <property type="entry name" value="P-loop containing nucleoside triphosphate hydrolases"/>
    <property type="match status" value="1"/>
</dbReference>
<proteinExistence type="predicted"/>
<evidence type="ECO:0000256" key="2">
    <source>
        <dbReference type="SAM" id="MobiDB-lite"/>
    </source>
</evidence>
<dbReference type="Gene3D" id="3.40.50.300">
    <property type="entry name" value="P-loop containing nucleotide triphosphate hydrolases"/>
    <property type="match status" value="1"/>
</dbReference>
<comment type="caution">
    <text evidence="4">The sequence shown here is derived from an EMBL/GenBank/DDBJ whole genome shotgun (WGS) entry which is preliminary data.</text>
</comment>
<dbReference type="PANTHER" id="PTHR10039">
    <property type="entry name" value="AMELOGENIN"/>
    <property type="match status" value="1"/>
</dbReference>
<name>A0A8H6YF82_9AGAR</name>
<evidence type="ECO:0000313" key="4">
    <source>
        <dbReference type="EMBL" id="KAF7357201.1"/>
    </source>
</evidence>
<feature type="domain" description="Nephrocystin 3-like N-terminal" evidence="3">
    <location>
        <begin position="125"/>
        <end position="281"/>
    </location>
</feature>
<organism evidence="4 5">
    <name type="scientific">Mycena sanguinolenta</name>
    <dbReference type="NCBI Taxonomy" id="230812"/>
    <lineage>
        <taxon>Eukaryota</taxon>
        <taxon>Fungi</taxon>
        <taxon>Dikarya</taxon>
        <taxon>Basidiomycota</taxon>
        <taxon>Agaricomycotina</taxon>
        <taxon>Agaricomycetes</taxon>
        <taxon>Agaricomycetidae</taxon>
        <taxon>Agaricales</taxon>
        <taxon>Marasmiineae</taxon>
        <taxon>Mycenaceae</taxon>
        <taxon>Mycena</taxon>
    </lineage>
</organism>
<dbReference type="AlphaFoldDB" id="A0A8H6YF82"/>
<sequence>MNNYLGGGTGGPGGNGHGNSTGGGGGHGLGASVIVDIRTQRFEMNNIVHFDNRDFQTEHSVEDTATRDALPHSRSAPLQQDIDYRGQTGIDILLRVIALTAIYDSAESFPQPKCHPDTRRQMLQDLREWALDRSGPNVLWLFGPAGAGKSAIMQTLCSELEAAGRLGGSFFFKRGHATRGNGKALFATLAYQLALNVSWLRTPISQIVERDPSITVRSIEKQMQKLICEHRRPAENDNSVIVVVDGLDECEGQGIQEEILRAIGKCCSDSSIPLRFIVASRPEPHIREVFDSRCYRTGYEPMDVEKSFTDVRKYLVDEFSRIYREHCDTMKSIQSPWPVPDVLEELVRKSSGHFIYASTIIKFIDDKNYRPTERLAVVLDGSGAGSEAAFDALDQLYLTILRSTPRQPSQLVPVLCAIANFDLPARTIDRALGLADGDTRLVLRGLHSVLRMESDLLPIYWHHASFLDFLNNPNRSHNFYVGGLNTRLDLAHSCLKLYAGPYQAQNIKFSCLGSQTPRHQLIPFILSLPCSPELCSLVRLMNPEYIFELDSDLNLILSWLKPSAPPDLIKLWEEYIYMSSFEKMVNRGKFRCSPNTVSLCSIQPRDSDTPELLRILVAMLLTTLTSTSLRDVRRLLDVTWSQLRATICNLRPAAPQDETTSTSAIHSLDLRSACLNLARSCIRRVSTEGLSDQFDQGALAVSIGFLVRSAAPSHELYEDLWTMPPPQRWCGSSYYAGLFIHHIAQWLSESLPGRSVQELGGVWQRSLKVRPSSSNYNSFEQDWTSCQQRWNNTIANLGLPDHLKISM</sequence>
<accession>A0A8H6YF82</accession>
<evidence type="ECO:0000313" key="5">
    <source>
        <dbReference type="Proteomes" id="UP000623467"/>
    </source>
</evidence>
<dbReference type="InterPro" id="IPR056884">
    <property type="entry name" value="NPHP3-like_N"/>
</dbReference>
<dbReference type="Proteomes" id="UP000623467">
    <property type="component" value="Unassembled WGS sequence"/>
</dbReference>
<gene>
    <name evidence="4" type="ORF">MSAN_01314900</name>
</gene>
<reference evidence="4" key="1">
    <citation type="submission" date="2020-05" db="EMBL/GenBank/DDBJ databases">
        <title>Mycena genomes resolve the evolution of fungal bioluminescence.</title>
        <authorList>
            <person name="Tsai I.J."/>
        </authorList>
    </citation>
    <scope>NUCLEOTIDE SEQUENCE</scope>
    <source>
        <strain evidence="4">160909Yilan</strain>
    </source>
</reference>
<dbReference type="Pfam" id="PF24883">
    <property type="entry name" value="NPHP3_N"/>
    <property type="match status" value="1"/>
</dbReference>
<dbReference type="OrthoDB" id="5967843at2759"/>
<keyword evidence="5" id="KW-1185">Reference proteome</keyword>
<dbReference type="PANTHER" id="PTHR10039:SF17">
    <property type="entry name" value="FUNGAL STAND N-TERMINAL GOODBYE DOMAIN-CONTAINING PROTEIN-RELATED"/>
    <property type="match status" value="1"/>
</dbReference>
<evidence type="ECO:0000256" key="1">
    <source>
        <dbReference type="ARBA" id="ARBA00022737"/>
    </source>
</evidence>
<dbReference type="InterPro" id="IPR027417">
    <property type="entry name" value="P-loop_NTPase"/>
</dbReference>
<keyword evidence="1" id="KW-0677">Repeat</keyword>
<feature type="region of interest" description="Disordered" evidence="2">
    <location>
        <begin position="1"/>
        <end position="25"/>
    </location>
</feature>
<dbReference type="EMBL" id="JACAZH010000010">
    <property type="protein sequence ID" value="KAF7357201.1"/>
    <property type="molecule type" value="Genomic_DNA"/>
</dbReference>
<evidence type="ECO:0000259" key="3">
    <source>
        <dbReference type="Pfam" id="PF24883"/>
    </source>
</evidence>